<proteinExistence type="predicted"/>
<organism evidence="1 2">
    <name type="scientific">Pedobacter quisquiliarum</name>
    <dbReference type="NCBI Taxonomy" id="1834438"/>
    <lineage>
        <taxon>Bacteria</taxon>
        <taxon>Pseudomonadati</taxon>
        <taxon>Bacteroidota</taxon>
        <taxon>Sphingobacteriia</taxon>
        <taxon>Sphingobacteriales</taxon>
        <taxon>Sphingobacteriaceae</taxon>
        <taxon>Pedobacter</taxon>
    </lineage>
</organism>
<dbReference type="RefSeq" id="WP_188626216.1">
    <property type="nucleotide sequence ID" value="NZ_BMIL01000004.1"/>
</dbReference>
<protein>
    <submittedName>
        <fullName evidence="1">Uncharacterized protein</fullName>
    </submittedName>
</protein>
<evidence type="ECO:0000313" key="1">
    <source>
        <dbReference type="EMBL" id="GGC62108.1"/>
    </source>
</evidence>
<comment type="caution">
    <text evidence="1">The sequence shown here is derived from an EMBL/GenBank/DDBJ whole genome shotgun (WGS) entry which is preliminary data.</text>
</comment>
<dbReference type="EMBL" id="BMIL01000004">
    <property type="protein sequence ID" value="GGC62108.1"/>
    <property type="molecule type" value="Genomic_DNA"/>
</dbReference>
<reference evidence="1" key="1">
    <citation type="journal article" date="2014" name="Int. J. Syst. Evol. Microbiol.">
        <title>Complete genome sequence of Corynebacterium casei LMG S-19264T (=DSM 44701T), isolated from a smear-ripened cheese.</title>
        <authorList>
            <consortium name="US DOE Joint Genome Institute (JGI-PGF)"/>
            <person name="Walter F."/>
            <person name="Albersmeier A."/>
            <person name="Kalinowski J."/>
            <person name="Ruckert C."/>
        </authorList>
    </citation>
    <scope>NUCLEOTIDE SEQUENCE</scope>
    <source>
        <strain evidence="1">CGMCC 1.15343</strain>
    </source>
</reference>
<dbReference type="Proteomes" id="UP000651668">
    <property type="component" value="Unassembled WGS sequence"/>
</dbReference>
<evidence type="ECO:0000313" key="2">
    <source>
        <dbReference type="Proteomes" id="UP000651668"/>
    </source>
</evidence>
<gene>
    <name evidence="1" type="ORF">GCM10011387_14690</name>
</gene>
<keyword evidence="2" id="KW-1185">Reference proteome</keyword>
<reference evidence="1" key="2">
    <citation type="submission" date="2020-09" db="EMBL/GenBank/DDBJ databases">
        <authorList>
            <person name="Sun Q."/>
            <person name="Zhou Y."/>
        </authorList>
    </citation>
    <scope>NUCLEOTIDE SEQUENCE</scope>
    <source>
        <strain evidence="1">CGMCC 1.15343</strain>
    </source>
</reference>
<dbReference type="AlphaFoldDB" id="A0A916U8P5"/>
<accession>A0A916U8P5</accession>
<name>A0A916U8P5_9SPHI</name>
<sequence length="111" mass="12861">MSRKKYQFFAAIIFLSVFCAKMLISAAPVFLEKLDKELMNSVIMQVELEHGSDNESGKTIKYVDFKIINHTYSSYIPVVYDFMLTNTFQKHSKRYVNPYHPSVPTPPPNFS</sequence>